<feature type="transmembrane region" description="Helical" evidence="1">
    <location>
        <begin position="114"/>
        <end position="137"/>
    </location>
</feature>
<dbReference type="EMBL" id="JWZT01005152">
    <property type="protein sequence ID" value="KII62007.1"/>
    <property type="molecule type" value="Genomic_DNA"/>
</dbReference>
<keyword evidence="1" id="KW-0472">Membrane</keyword>
<keyword evidence="1" id="KW-1133">Transmembrane helix</keyword>
<keyword evidence="1" id="KW-0812">Transmembrane</keyword>
<name>A0A0C2IYV3_THEKT</name>
<dbReference type="AlphaFoldDB" id="A0A0C2IYV3"/>
<sequence length="157" mass="18205">MVITVNQCNISAYSDIFQKNTLQFSIGYEFVLMKDVKYEFENRDIIFKVSKIQEGPLRVLFNKLYIVFERQENTCKLESKSIHSELETNELIDPCGYVVNYDRSFAITDANNIFLLKVTGAPVALFMIFVLCVIISVKIYPKVKGRRNNTPLNRCKK</sequence>
<keyword evidence="3" id="KW-1185">Reference proteome</keyword>
<reference evidence="2 3" key="1">
    <citation type="journal article" date="2014" name="Genome Biol. Evol.">
        <title>The genome of the myxosporean Thelohanellus kitauei shows adaptations to nutrient acquisition within its fish host.</title>
        <authorList>
            <person name="Yang Y."/>
            <person name="Xiong J."/>
            <person name="Zhou Z."/>
            <person name="Huo F."/>
            <person name="Miao W."/>
            <person name="Ran C."/>
            <person name="Liu Y."/>
            <person name="Zhang J."/>
            <person name="Feng J."/>
            <person name="Wang M."/>
            <person name="Wang M."/>
            <person name="Wang L."/>
            <person name="Yao B."/>
        </authorList>
    </citation>
    <scope>NUCLEOTIDE SEQUENCE [LARGE SCALE GENOMIC DNA]</scope>
    <source>
        <strain evidence="2">Wuqing</strain>
    </source>
</reference>
<evidence type="ECO:0000313" key="2">
    <source>
        <dbReference type="EMBL" id="KII62007.1"/>
    </source>
</evidence>
<gene>
    <name evidence="2" type="ORF">RF11_15466</name>
</gene>
<accession>A0A0C2IYV3</accession>
<dbReference type="Proteomes" id="UP000031668">
    <property type="component" value="Unassembled WGS sequence"/>
</dbReference>
<evidence type="ECO:0000313" key="3">
    <source>
        <dbReference type="Proteomes" id="UP000031668"/>
    </source>
</evidence>
<organism evidence="2 3">
    <name type="scientific">Thelohanellus kitauei</name>
    <name type="common">Myxosporean</name>
    <dbReference type="NCBI Taxonomy" id="669202"/>
    <lineage>
        <taxon>Eukaryota</taxon>
        <taxon>Metazoa</taxon>
        <taxon>Cnidaria</taxon>
        <taxon>Myxozoa</taxon>
        <taxon>Myxosporea</taxon>
        <taxon>Bivalvulida</taxon>
        <taxon>Platysporina</taxon>
        <taxon>Myxobolidae</taxon>
        <taxon>Thelohanellus</taxon>
    </lineage>
</organism>
<proteinExistence type="predicted"/>
<protein>
    <submittedName>
        <fullName evidence="2">Uncharacterized protein</fullName>
    </submittedName>
</protein>
<comment type="caution">
    <text evidence="2">The sequence shown here is derived from an EMBL/GenBank/DDBJ whole genome shotgun (WGS) entry which is preliminary data.</text>
</comment>
<evidence type="ECO:0000256" key="1">
    <source>
        <dbReference type="SAM" id="Phobius"/>
    </source>
</evidence>